<dbReference type="AlphaFoldDB" id="A0A5C3F133"/>
<sequence>MPGIGLARMPFQSRDKQARCGALVSANYTLRGGKWCLTQRAAWRVAGQAVPLGARMSRQAGRARQGGSTHVRHPDSRRGLTVRRAAVNVDLGQADAEQTIQLIEGAGGEKSADPSPTRRGSRLSAFARCPLGPPHCRLLEEEGGDWRDGDGEESKVAGGGSVDRRRKMRRTLEMTAQLRGGPTWSPYETGAAAERKLSISRTCEARSCRRIDGAEKRRGF</sequence>
<feature type="compositionally biased region" description="Basic and acidic residues" evidence="1">
    <location>
        <begin position="142"/>
        <end position="155"/>
    </location>
</feature>
<organism evidence="2 3">
    <name type="scientific">Pseudozyma flocculosa</name>
    <dbReference type="NCBI Taxonomy" id="84751"/>
    <lineage>
        <taxon>Eukaryota</taxon>
        <taxon>Fungi</taxon>
        <taxon>Dikarya</taxon>
        <taxon>Basidiomycota</taxon>
        <taxon>Ustilaginomycotina</taxon>
        <taxon>Ustilaginomycetes</taxon>
        <taxon>Ustilaginales</taxon>
        <taxon>Ustilaginaceae</taxon>
        <taxon>Pseudozyma</taxon>
    </lineage>
</organism>
<evidence type="ECO:0000256" key="1">
    <source>
        <dbReference type="SAM" id="MobiDB-lite"/>
    </source>
</evidence>
<name>A0A5C3F133_9BASI</name>
<gene>
    <name evidence="2" type="ORF">PSFLO_03690</name>
</gene>
<reference evidence="2 3" key="1">
    <citation type="submission" date="2018-03" db="EMBL/GenBank/DDBJ databases">
        <authorList>
            <person name="Guldener U."/>
        </authorList>
    </citation>
    <scope>NUCLEOTIDE SEQUENCE [LARGE SCALE GENOMIC DNA]</scope>
    <source>
        <strain evidence="2 3">DAOM196992</strain>
    </source>
</reference>
<evidence type="ECO:0000313" key="3">
    <source>
        <dbReference type="Proteomes" id="UP000323386"/>
    </source>
</evidence>
<evidence type="ECO:0000313" key="2">
    <source>
        <dbReference type="EMBL" id="SPO38213.1"/>
    </source>
</evidence>
<dbReference type="Proteomes" id="UP000323386">
    <property type="component" value="Unassembled WGS sequence"/>
</dbReference>
<feature type="region of interest" description="Disordered" evidence="1">
    <location>
        <begin position="56"/>
        <end position="79"/>
    </location>
</feature>
<dbReference type="EMBL" id="OOIP01000009">
    <property type="protein sequence ID" value="SPO38213.1"/>
    <property type="molecule type" value="Genomic_DNA"/>
</dbReference>
<keyword evidence="3" id="KW-1185">Reference proteome</keyword>
<protein>
    <submittedName>
        <fullName evidence="2">Uncharacterized protein</fullName>
    </submittedName>
</protein>
<feature type="region of interest" description="Disordered" evidence="1">
    <location>
        <begin position="142"/>
        <end position="162"/>
    </location>
</feature>
<proteinExistence type="predicted"/>
<accession>A0A5C3F133</accession>